<dbReference type="GO" id="GO:0004620">
    <property type="term" value="F:phospholipase activity"/>
    <property type="evidence" value="ECO:0007669"/>
    <property type="project" value="TreeGrafter"/>
</dbReference>
<evidence type="ECO:0000259" key="7">
    <source>
        <dbReference type="PROSITE" id="PS51043"/>
    </source>
</evidence>
<evidence type="ECO:0000256" key="4">
    <source>
        <dbReference type="PROSITE-ProRule" id="PRU00134"/>
    </source>
</evidence>
<dbReference type="PROSITE" id="PS50865">
    <property type="entry name" value="ZF_MYND_2"/>
    <property type="match status" value="1"/>
</dbReference>
<dbReference type="SMART" id="SM01127">
    <property type="entry name" value="DDHD"/>
    <property type="match status" value="1"/>
</dbReference>
<dbReference type="Gene3D" id="6.10.140.2220">
    <property type="match status" value="1"/>
</dbReference>
<feature type="region of interest" description="Disordered" evidence="5">
    <location>
        <begin position="152"/>
        <end position="171"/>
    </location>
</feature>
<dbReference type="Pfam" id="PF02862">
    <property type="entry name" value="DDHD"/>
    <property type="match status" value="1"/>
</dbReference>
<dbReference type="Pfam" id="PF02230">
    <property type="entry name" value="Abhydrolase_2"/>
    <property type="match status" value="1"/>
</dbReference>
<reference evidence="8" key="1">
    <citation type="submission" date="2021-07" db="EMBL/GenBank/DDBJ databases">
        <title>Draft genome of Mortierella alpina, strain LL118, isolated from an aspen leaf litter sample.</title>
        <authorList>
            <person name="Yang S."/>
            <person name="Vinatzer B.A."/>
        </authorList>
    </citation>
    <scope>NUCLEOTIDE SEQUENCE</scope>
    <source>
        <strain evidence="8">LL118</strain>
    </source>
</reference>
<dbReference type="InterPro" id="IPR055555">
    <property type="entry name" value="PA-PLA1_DUF7131"/>
</dbReference>
<name>A0A9P8CYR8_MORAP</name>
<dbReference type="Pfam" id="PF01753">
    <property type="entry name" value="zf-MYND"/>
    <property type="match status" value="1"/>
</dbReference>
<dbReference type="InterPro" id="IPR058055">
    <property type="entry name" value="PA-PLA1"/>
</dbReference>
<feature type="domain" description="MYND-type" evidence="6">
    <location>
        <begin position="883"/>
        <end position="919"/>
    </location>
</feature>
<organism evidence="8 9">
    <name type="scientific">Mortierella alpina</name>
    <name type="common">Oleaginous fungus</name>
    <name type="synonym">Mortierella renispora</name>
    <dbReference type="NCBI Taxonomy" id="64518"/>
    <lineage>
        <taxon>Eukaryota</taxon>
        <taxon>Fungi</taxon>
        <taxon>Fungi incertae sedis</taxon>
        <taxon>Mucoromycota</taxon>
        <taxon>Mortierellomycotina</taxon>
        <taxon>Mortierellomycetes</taxon>
        <taxon>Mortierellales</taxon>
        <taxon>Mortierellaceae</taxon>
        <taxon>Mortierella</taxon>
    </lineage>
</organism>
<evidence type="ECO:0000313" key="9">
    <source>
        <dbReference type="Proteomes" id="UP000717515"/>
    </source>
</evidence>
<feature type="compositionally biased region" description="Basic and acidic residues" evidence="5">
    <location>
        <begin position="326"/>
        <end position="350"/>
    </location>
</feature>
<dbReference type="SUPFAM" id="SSF144232">
    <property type="entry name" value="HIT/MYND zinc finger-like"/>
    <property type="match status" value="1"/>
</dbReference>
<dbReference type="PROSITE" id="PS01360">
    <property type="entry name" value="ZF_MYND_1"/>
    <property type="match status" value="1"/>
</dbReference>
<evidence type="ECO:0000256" key="3">
    <source>
        <dbReference type="ARBA" id="ARBA00022833"/>
    </source>
</evidence>
<feature type="domain" description="DDHD" evidence="7">
    <location>
        <begin position="626"/>
        <end position="875"/>
    </location>
</feature>
<feature type="region of interest" description="Disordered" evidence="5">
    <location>
        <begin position="106"/>
        <end position="147"/>
    </location>
</feature>
<dbReference type="PANTHER" id="PTHR23509:SF10">
    <property type="entry name" value="LD21067P"/>
    <property type="match status" value="1"/>
</dbReference>
<evidence type="ECO:0000256" key="5">
    <source>
        <dbReference type="SAM" id="MobiDB-lite"/>
    </source>
</evidence>
<dbReference type="InterPro" id="IPR004177">
    <property type="entry name" value="DDHD_dom"/>
</dbReference>
<dbReference type="Pfam" id="PF23463">
    <property type="entry name" value="WWE_2"/>
    <property type="match status" value="1"/>
</dbReference>
<dbReference type="Pfam" id="PF23465">
    <property type="entry name" value="DUF7131"/>
    <property type="match status" value="1"/>
</dbReference>
<feature type="compositionally biased region" description="Basic and acidic residues" evidence="5">
    <location>
        <begin position="444"/>
        <end position="454"/>
    </location>
</feature>
<feature type="region of interest" description="Disordered" evidence="5">
    <location>
        <begin position="435"/>
        <end position="469"/>
    </location>
</feature>
<dbReference type="InterPro" id="IPR057826">
    <property type="entry name" value="WWE_C20G8.02"/>
</dbReference>
<sequence>MLSAFQSKSTKADSDPLESNPMPEPVLTATDDAGALPEEPLQETGDDIPPPPEPIRWFHAVDAPVTKPNEPKKNPKAPAPPKKPATTWVPFSIRDSNALERAYALTQPILEEKRQTPEGGYGSESATDDDHDHDHDHSNHISKQEPSLRLQMPEMHGPTSSSSSSSLSSSGGSTVLVNEDYLFEVDIHKMEIKPVYWLGPTYEVRRTVWFLQLDGKFVPCEANLSKQIEYGYNKHRPWVAPPPPTLDASGKEVVEERAEKSWALLGKYISQYVVFTDAHHAWLLSDDLTSKVAKTIFTKVTWNGNLGGTRLIRGYDEVEKFVSKKASEEAAQKKKDGTKETSEVQKKKEVAQSLKQKTKRLTEEERDTIQESHEIGDYSNEEENEERTIDHLVLVIHGVGQKLGDRMEAINFIHDVNVMRRTIKETAATFVQLVPGNATPKDQATNEKDKESTTKRRGSTASKNPYAIPSGSGVQVLPVEWRRQIVFGIANEDEELQRDLSTPEAQEGCPTMDDIMLDGVPTIRMLVSDVLMDVLLYMTPNYKRKMMEVVTMELNTVYRKFIHHNPDFIRRGGKVSILGHSLGSLLALDILNHQPFSPSHYQPIPSSPVYEKFISFDQGTHNTVSLEFPVTNFFALGSPIGLFLLLKGCKLGARLSDASITGESTAEPCVRPAVENLYNIFHRSDPVAHRVEPLISRTFGTKARPALIPYHKGGLKGLHIGIQDFSNDLANRANTMIESVKAGITTSVFTRALGFRTNPVTNAGLIHNGKIQETGGVSGSVSDTEMNTIADGSEAGDGVASTNGNGTISGSPKLNAEMNSIISKAKVRALNKTGRVDWCLQEGVFENAYLSALSVHMQYWSDSDVAAFIIRQTYDMDTNKPPCAVCKTPAITRCSRCKVIHYCSAVCQRKDWSSHKIACTPTAATPPTSTTPKQPALPDPSKPLNVYPVDSKKTSGTSSDRKPAPQASSTSLKFKYRPSEDGIDENLVIFFHGLGDKIEPNFVKLAESMQLPQTATCCIQAPTPVPYLEEEGWQWFPSFNNMTGELLGPDSPERMIQVKQVVRPALVKFLKHCIDDCGFDSQRIVLFGFSQGAQIALDLAAFGGFNLKAVMSIAGYFMEEAQNDEPATKLSTQVMIIQGEKDDLRSVKDAKDQVKYVRRVFGKTNASQTIVEGMGHGMPSSEPGWTPIMQFFATNLYHRPGKGGAMADMFEVNLNLILIHRRSNSRINSIGHCQHRRILYIMIKDTAIPTFESTLVIAFPDVLLAGPKILLSSRSARAEEASSSSSIAAWSHYCSAPPSTKKKSASTEYGHQDKTVNLDKVRYSTASIAAATGGDHQKIGLLTITVAPPTAEQATHLCEAIVKQAQVSGTRRIVMVAASNFAAKEQGTHLVTIHHDDASLGLPIIPKDIPLGDHILNTCLALLAFTDIPTTAVVYPAKKGTGRNESRTILENLTASLTLVVGKEYAAEFSAEAAFQCTVSRTEDEENAQSMMYM</sequence>
<feature type="region of interest" description="Disordered" evidence="5">
    <location>
        <begin position="326"/>
        <end position="383"/>
    </location>
</feature>
<evidence type="ECO:0000259" key="6">
    <source>
        <dbReference type="PROSITE" id="PS50865"/>
    </source>
</evidence>
<protein>
    <submittedName>
        <fullName evidence="8">Uncharacterized protein</fullName>
    </submittedName>
</protein>
<dbReference type="EMBL" id="JAIFTL010000056">
    <property type="protein sequence ID" value="KAG9324787.1"/>
    <property type="molecule type" value="Genomic_DNA"/>
</dbReference>
<dbReference type="InterPro" id="IPR029058">
    <property type="entry name" value="AB_hydrolase_fold"/>
</dbReference>
<dbReference type="PANTHER" id="PTHR23509">
    <property type="entry name" value="PA-PL1 PHOSPHOLIPASE FAMILY"/>
    <property type="match status" value="1"/>
</dbReference>
<keyword evidence="2 4" id="KW-0863">Zinc-finger</keyword>
<feature type="compositionally biased region" description="Basic and acidic residues" evidence="5">
    <location>
        <begin position="360"/>
        <end position="376"/>
    </location>
</feature>
<dbReference type="GO" id="GO:0005737">
    <property type="term" value="C:cytoplasm"/>
    <property type="evidence" value="ECO:0007669"/>
    <property type="project" value="TreeGrafter"/>
</dbReference>
<feature type="compositionally biased region" description="Low complexity" evidence="5">
    <location>
        <begin position="159"/>
        <end position="171"/>
    </location>
</feature>
<gene>
    <name evidence="8" type="ORF">KVV02_004660</name>
</gene>
<evidence type="ECO:0000256" key="2">
    <source>
        <dbReference type="ARBA" id="ARBA00022771"/>
    </source>
</evidence>
<dbReference type="InterPro" id="IPR002893">
    <property type="entry name" value="Znf_MYND"/>
</dbReference>
<dbReference type="SUPFAM" id="SSF53474">
    <property type="entry name" value="alpha/beta-Hydrolases"/>
    <property type="match status" value="2"/>
</dbReference>
<feature type="region of interest" description="Disordered" evidence="5">
    <location>
        <begin position="1"/>
        <end position="88"/>
    </location>
</feature>
<feature type="compositionally biased region" description="Low complexity" evidence="5">
    <location>
        <begin position="923"/>
        <end position="934"/>
    </location>
</feature>
<evidence type="ECO:0000313" key="8">
    <source>
        <dbReference type="EMBL" id="KAG9324787.1"/>
    </source>
</evidence>
<keyword evidence="3" id="KW-0862">Zinc</keyword>
<keyword evidence="1" id="KW-0479">Metal-binding</keyword>
<dbReference type="InterPro" id="IPR003140">
    <property type="entry name" value="PLipase/COase/thioEstase"/>
</dbReference>
<proteinExistence type="predicted"/>
<dbReference type="Gene3D" id="3.40.50.1820">
    <property type="entry name" value="alpha/beta hydrolase"/>
    <property type="match status" value="1"/>
</dbReference>
<dbReference type="Proteomes" id="UP000717515">
    <property type="component" value="Unassembled WGS sequence"/>
</dbReference>
<comment type="caution">
    <text evidence="8">The sequence shown here is derived from an EMBL/GenBank/DDBJ whole genome shotgun (WGS) entry which is preliminary data.</text>
</comment>
<feature type="region of interest" description="Disordered" evidence="5">
    <location>
        <begin position="923"/>
        <end position="975"/>
    </location>
</feature>
<evidence type="ECO:0000256" key="1">
    <source>
        <dbReference type="ARBA" id="ARBA00022723"/>
    </source>
</evidence>
<dbReference type="GO" id="GO:0008270">
    <property type="term" value="F:zinc ion binding"/>
    <property type="evidence" value="ECO:0007669"/>
    <property type="project" value="UniProtKB-KW"/>
</dbReference>
<feature type="compositionally biased region" description="Basic and acidic residues" evidence="5">
    <location>
        <begin position="128"/>
        <end position="143"/>
    </location>
</feature>
<dbReference type="PROSITE" id="PS51043">
    <property type="entry name" value="DDHD"/>
    <property type="match status" value="1"/>
</dbReference>
<accession>A0A9P8CYR8</accession>